<evidence type="ECO:0000256" key="1">
    <source>
        <dbReference type="ARBA" id="ARBA00001946"/>
    </source>
</evidence>
<dbReference type="AlphaFoldDB" id="A0AAU9IQ00"/>
<organism evidence="6 7">
    <name type="scientific">Blepharisma stoltei</name>
    <dbReference type="NCBI Taxonomy" id="1481888"/>
    <lineage>
        <taxon>Eukaryota</taxon>
        <taxon>Sar</taxon>
        <taxon>Alveolata</taxon>
        <taxon>Ciliophora</taxon>
        <taxon>Postciliodesmatophora</taxon>
        <taxon>Heterotrichea</taxon>
        <taxon>Heterotrichida</taxon>
        <taxon>Blepharismidae</taxon>
        <taxon>Blepharisma</taxon>
    </lineage>
</organism>
<dbReference type="Gene3D" id="3.40.50.1000">
    <property type="entry name" value="HAD superfamily/HAD-like"/>
    <property type="match status" value="1"/>
</dbReference>
<dbReference type="InterPro" id="IPR007651">
    <property type="entry name" value="Lipin_N"/>
</dbReference>
<dbReference type="InterPro" id="IPR036412">
    <property type="entry name" value="HAD-like_sf"/>
</dbReference>
<evidence type="ECO:0000256" key="4">
    <source>
        <dbReference type="ARBA" id="ARBA00022801"/>
    </source>
</evidence>
<dbReference type="Pfam" id="PF04571">
    <property type="entry name" value="Lipin_N"/>
    <property type="match status" value="1"/>
</dbReference>
<dbReference type="PANTHER" id="PTHR12181">
    <property type="entry name" value="LIPIN"/>
    <property type="match status" value="1"/>
</dbReference>
<keyword evidence="4" id="KW-0378">Hydrolase</keyword>
<evidence type="ECO:0000256" key="3">
    <source>
        <dbReference type="ARBA" id="ARBA00012638"/>
    </source>
</evidence>
<dbReference type="PANTHER" id="PTHR12181:SF12">
    <property type="entry name" value="PHOSPHATIDATE PHOSPHATASE"/>
    <property type="match status" value="1"/>
</dbReference>
<evidence type="ECO:0000256" key="2">
    <source>
        <dbReference type="ARBA" id="ARBA00005476"/>
    </source>
</evidence>
<gene>
    <name evidence="6" type="ORF">BSTOLATCC_MIC1224</name>
</gene>
<dbReference type="InterPro" id="IPR026058">
    <property type="entry name" value="LIPIN"/>
</dbReference>
<evidence type="ECO:0000313" key="6">
    <source>
        <dbReference type="EMBL" id="CAG9310373.1"/>
    </source>
</evidence>
<evidence type="ECO:0000313" key="7">
    <source>
        <dbReference type="Proteomes" id="UP001162131"/>
    </source>
</evidence>
<comment type="cofactor">
    <cofactor evidence="1">
        <name>Mg(2+)</name>
        <dbReference type="ChEBI" id="CHEBI:18420"/>
    </cofactor>
</comment>
<protein>
    <recommendedName>
        <fullName evidence="3">phosphatidate phosphatase</fullName>
        <ecNumber evidence="3">3.1.3.4</ecNumber>
    </recommendedName>
</protein>
<keyword evidence="7" id="KW-1185">Reference proteome</keyword>
<reference evidence="6" key="1">
    <citation type="submission" date="2021-09" db="EMBL/GenBank/DDBJ databases">
        <authorList>
            <consortium name="AG Swart"/>
            <person name="Singh M."/>
            <person name="Singh A."/>
            <person name="Seah K."/>
            <person name="Emmerich C."/>
        </authorList>
    </citation>
    <scope>NUCLEOTIDE SEQUENCE</scope>
    <source>
        <strain evidence="6">ATCC30299</strain>
    </source>
</reference>
<proteinExistence type="inferred from homology"/>
<dbReference type="GO" id="GO:0008195">
    <property type="term" value="F:phosphatidate phosphatase activity"/>
    <property type="evidence" value="ECO:0007669"/>
    <property type="project" value="UniProtKB-EC"/>
</dbReference>
<sequence length="453" mass="51306">MRFVNNLSWAFHVNGSTLSGALDVIVIEHEDGTLHCTPFHVIFGKFKVLKSRAKIVKITVNGVLTDITMKLNDKGKAYFEEKSTNENFPEEEKNYSQKRVSRNTLWAKESFHGNAHRSKSNSKAAPLDKKNNAEIQNAIEQRIELSLCGDEFLGSDSPESAFEQYKVSFKNFEKNLYDFLSNEQLILKIDGEFHSRETGIPLLYSIISSYELEDNFEHLSLETDKSPQFIKTYVLDSNRLHQLGLRYGANDVEYTVFSRLQGKRTLKCKFYLWPYTSKIIVSDIDGTITKSDFLGIVLPAIGVDWTRPGVVELYRSLSEKGYKIIYLSSRAIGQVKSTRQLLTSITQENQVLPEGPVIVSPDAVFTSLVRELIKHVPHIFKANALKQVLDLFPPDTQPFFAGFGNKLTDSIAYRQIDIPIENIFIFNDHGIVTPGSGVSIHSFDEINNYISAV</sequence>
<dbReference type="Pfam" id="PF08235">
    <property type="entry name" value="LNS2"/>
    <property type="match status" value="1"/>
</dbReference>
<dbReference type="SUPFAM" id="SSF56784">
    <property type="entry name" value="HAD-like"/>
    <property type="match status" value="1"/>
</dbReference>
<accession>A0AAU9IQ00</accession>
<dbReference type="EMBL" id="CAJZBQ010000002">
    <property type="protein sequence ID" value="CAG9310373.1"/>
    <property type="molecule type" value="Genomic_DNA"/>
</dbReference>
<comment type="caution">
    <text evidence="6">The sequence shown here is derived from an EMBL/GenBank/DDBJ whole genome shotgun (WGS) entry which is preliminary data.</text>
</comment>
<dbReference type="InterPro" id="IPR023214">
    <property type="entry name" value="HAD_sf"/>
</dbReference>
<feature type="domain" description="LNS2/PITP" evidence="5">
    <location>
        <begin position="279"/>
        <end position="435"/>
    </location>
</feature>
<dbReference type="EC" id="3.1.3.4" evidence="3"/>
<dbReference type="SMART" id="SM00775">
    <property type="entry name" value="LNS2"/>
    <property type="match status" value="1"/>
</dbReference>
<dbReference type="InterPro" id="IPR013209">
    <property type="entry name" value="LNS2"/>
</dbReference>
<dbReference type="Proteomes" id="UP001162131">
    <property type="component" value="Unassembled WGS sequence"/>
</dbReference>
<evidence type="ECO:0000259" key="5">
    <source>
        <dbReference type="SMART" id="SM00775"/>
    </source>
</evidence>
<dbReference type="InterPro" id="IPR031703">
    <property type="entry name" value="Lipin_mid"/>
</dbReference>
<name>A0AAU9IQ00_9CILI</name>
<comment type="similarity">
    <text evidence="2">Belongs to the lipin family.</text>
</comment>
<dbReference type="InterPro" id="IPR031315">
    <property type="entry name" value="LNS2/PITP"/>
</dbReference>
<dbReference type="Pfam" id="PF16876">
    <property type="entry name" value="Lipin_mid"/>
    <property type="match status" value="1"/>
</dbReference>